<evidence type="ECO:0000313" key="1">
    <source>
        <dbReference type="EMBL" id="MPN49333.1"/>
    </source>
</evidence>
<dbReference type="AlphaFoldDB" id="A0A645IQ13"/>
<proteinExistence type="predicted"/>
<organism evidence="1">
    <name type="scientific">bioreactor metagenome</name>
    <dbReference type="NCBI Taxonomy" id="1076179"/>
    <lineage>
        <taxon>unclassified sequences</taxon>
        <taxon>metagenomes</taxon>
        <taxon>ecological metagenomes</taxon>
    </lineage>
</organism>
<gene>
    <name evidence="1" type="ORF">SDC9_196951</name>
</gene>
<comment type="caution">
    <text evidence="1">The sequence shown here is derived from an EMBL/GenBank/DDBJ whole genome shotgun (WGS) entry which is preliminary data.</text>
</comment>
<reference evidence="1" key="1">
    <citation type="submission" date="2019-08" db="EMBL/GenBank/DDBJ databases">
        <authorList>
            <person name="Kucharzyk K."/>
            <person name="Murdoch R.W."/>
            <person name="Higgins S."/>
            <person name="Loffler F."/>
        </authorList>
    </citation>
    <scope>NUCLEOTIDE SEQUENCE</scope>
</reference>
<dbReference type="EMBL" id="VSSQ01112475">
    <property type="protein sequence ID" value="MPN49333.1"/>
    <property type="molecule type" value="Genomic_DNA"/>
</dbReference>
<sequence>MKTQKFEIGSKQFKAPFLFRGSDTGQRRKVFFFHFRITWFAYIFQVIHRKMIADLSFAGSDIVPHGFFGKFVNLPDVWCGLFPISACQELIH</sequence>
<accession>A0A645IQ13</accession>
<name>A0A645IQ13_9ZZZZ</name>
<protein>
    <submittedName>
        <fullName evidence="1">Uncharacterized protein</fullName>
    </submittedName>
</protein>